<sequence>MSHTNLVVLTGAGISAESGVPTFRASDGLWCGHRVEDVATPEGYAADPALVQDFYNQRRRQLAEGQPNAAHQALAALAARWRGDFLLVTQNVDDLHDRAHEETPPAAGFELIHMHGELLKGRCTRSGVVMDWAGDMAADEASPHHPEGVMRPHIVWFGEMPLQMERIERALARCDLFVSIGTSGAVYPAAGFVQAARYGGARTVEINLEPTSGARLFDEGVYGRATQAVPAFFDTL</sequence>
<dbReference type="HAMAP" id="MF_01121">
    <property type="entry name" value="Sirtuin_ClassIII"/>
    <property type="match status" value="1"/>
</dbReference>
<comment type="catalytic activity">
    <reaction evidence="3">
        <text>N(6)-succinyl-L-lysyl-[protein] + NAD(+) + H2O = 2''-O-succinyl-ADP-D-ribose + nicotinamide + L-lysyl-[protein]</text>
        <dbReference type="Rhea" id="RHEA:47668"/>
        <dbReference type="Rhea" id="RHEA-COMP:9752"/>
        <dbReference type="Rhea" id="RHEA-COMP:11877"/>
        <dbReference type="ChEBI" id="CHEBI:15377"/>
        <dbReference type="ChEBI" id="CHEBI:17154"/>
        <dbReference type="ChEBI" id="CHEBI:29969"/>
        <dbReference type="ChEBI" id="CHEBI:57540"/>
        <dbReference type="ChEBI" id="CHEBI:87830"/>
        <dbReference type="ChEBI" id="CHEBI:87832"/>
    </reaction>
</comment>
<dbReference type="Gene3D" id="3.30.1600.10">
    <property type="entry name" value="SIR2/SIRT2 'Small Domain"/>
    <property type="match status" value="1"/>
</dbReference>
<feature type="active site" description="Proton acceptor" evidence="3">
    <location>
        <position position="115"/>
    </location>
</feature>
<dbReference type="InterPro" id="IPR026591">
    <property type="entry name" value="Sirtuin_cat_small_dom_sf"/>
</dbReference>
<evidence type="ECO:0000256" key="3">
    <source>
        <dbReference type="HAMAP-Rule" id="MF_01121"/>
    </source>
</evidence>
<dbReference type="Gene3D" id="3.40.50.1220">
    <property type="entry name" value="TPP-binding domain"/>
    <property type="match status" value="1"/>
</dbReference>
<evidence type="ECO:0000256" key="2">
    <source>
        <dbReference type="ARBA" id="ARBA00023027"/>
    </source>
</evidence>
<keyword evidence="7" id="KW-1185">Reference proteome</keyword>
<dbReference type="Pfam" id="PF02146">
    <property type="entry name" value="SIR2"/>
    <property type="match status" value="1"/>
</dbReference>
<keyword evidence="1" id="KW-0808">Transferase</keyword>
<accession>A0ABU4KUN5</accession>
<comment type="catalytic activity">
    <reaction evidence="3">
        <text>N(6)-acetyl-L-lysyl-[protein] + NAD(+) + H2O = 2''-O-acetyl-ADP-D-ribose + nicotinamide + L-lysyl-[protein]</text>
        <dbReference type="Rhea" id="RHEA:43636"/>
        <dbReference type="Rhea" id="RHEA-COMP:9752"/>
        <dbReference type="Rhea" id="RHEA-COMP:10731"/>
        <dbReference type="ChEBI" id="CHEBI:15377"/>
        <dbReference type="ChEBI" id="CHEBI:17154"/>
        <dbReference type="ChEBI" id="CHEBI:29969"/>
        <dbReference type="ChEBI" id="CHEBI:57540"/>
        <dbReference type="ChEBI" id="CHEBI:61930"/>
        <dbReference type="ChEBI" id="CHEBI:83767"/>
        <dbReference type="EC" id="2.3.1.286"/>
    </reaction>
</comment>
<dbReference type="InterPro" id="IPR029035">
    <property type="entry name" value="DHS-like_NAD/FAD-binding_dom"/>
</dbReference>
<feature type="binding site" evidence="3">
    <location>
        <begin position="11"/>
        <end position="30"/>
    </location>
    <ligand>
        <name>NAD(+)</name>
        <dbReference type="ChEBI" id="CHEBI:57540"/>
    </ligand>
</feature>
<comment type="domain">
    <text evidence="3">2 residues (Tyr-55 and Arg-58) present in a large hydrophobic pocket are probably involved in substrate specificity. They are important for desuccinylation activity, but dispensable for deacetylation activity.</text>
</comment>
<dbReference type="PROSITE" id="PS50305">
    <property type="entry name" value="SIRTUIN"/>
    <property type="match status" value="1"/>
</dbReference>
<dbReference type="RefSeq" id="WP_066623652.1">
    <property type="nucleotide sequence ID" value="NZ_JAMYEC010000018.1"/>
</dbReference>
<feature type="binding site" evidence="3">
    <location>
        <position position="55"/>
    </location>
    <ligand>
        <name>substrate</name>
    </ligand>
</feature>
<feature type="binding site" evidence="3">
    <location>
        <begin position="181"/>
        <end position="183"/>
    </location>
    <ligand>
        <name>NAD(+)</name>
        <dbReference type="ChEBI" id="CHEBI:57540"/>
    </ligand>
</feature>
<dbReference type="Proteomes" id="UP001272940">
    <property type="component" value="Unassembled WGS sequence"/>
</dbReference>
<comment type="function">
    <text evidence="3">NAD-dependent lysine deacetylase and desuccinylase that specifically removes acetyl and succinyl groups on target proteins. Modulates the activities of several proteins which are inactive in their acylated form.</text>
</comment>
<dbReference type="InterPro" id="IPR003000">
    <property type="entry name" value="Sirtuin"/>
</dbReference>
<feature type="binding site" evidence="3">
    <location>
        <position position="225"/>
    </location>
    <ligand>
        <name>NAD(+)</name>
        <dbReference type="ChEBI" id="CHEBI:57540"/>
    </ligand>
</feature>
<dbReference type="InterPro" id="IPR026590">
    <property type="entry name" value="Ssirtuin_cat_dom"/>
</dbReference>
<dbReference type="InterPro" id="IPR027546">
    <property type="entry name" value="Sirtuin_class_III"/>
</dbReference>
<keyword evidence="3" id="KW-0963">Cytoplasm</keyword>
<evidence type="ECO:0000256" key="1">
    <source>
        <dbReference type="ARBA" id="ARBA00022679"/>
    </source>
</evidence>
<dbReference type="EMBL" id="JAMYEC010000018">
    <property type="protein sequence ID" value="MDX2336579.1"/>
    <property type="molecule type" value="Genomic_DNA"/>
</dbReference>
<dbReference type="EC" id="2.3.1.286" evidence="3"/>
<comment type="caution">
    <text evidence="3 4">Lacks conserved residue(s) required for the propagation of feature annotation.</text>
</comment>
<gene>
    <name evidence="3" type="primary">cobB</name>
    <name evidence="6" type="ORF">NJD11_16720</name>
</gene>
<dbReference type="PANTHER" id="PTHR11085">
    <property type="entry name" value="NAD-DEPENDENT PROTEIN DEACYLASE SIRTUIN-5, MITOCHONDRIAL-RELATED"/>
    <property type="match status" value="1"/>
</dbReference>
<proteinExistence type="inferred from homology"/>
<dbReference type="SUPFAM" id="SSF52467">
    <property type="entry name" value="DHS-like NAD/FAD-binding domain"/>
    <property type="match status" value="1"/>
</dbReference>
<dbReference type="PANTHER" id="PTHR11085:SF4">
    <property type="entry name" value="NAD-DEPENDENT PROTEIN DEACYLASE"/>
    <property type="match status" value="1"/>
</dbReference>
<comment type="similarity">
    <text evidence="3">Belongs to the sirtuin family. Class III subfamily.</text>
</comment>
<reference evidence="6 7" key="1">
    <citation type="journal article" date="2023" name="FEMS Microbes">
        <title>Whole genomes of deep-sea sponge-associated bacteria exhibit high novel natural product potential.</title>
        <authorList>
            <person name="Hesketh-Best P.J."/>
            <person name="January G.G."/>
            <person name="Koch M.J."/>
            <person name="Warburton P.J."/>
            <person name="Howell K.L."/>
            <person name="Upton M."/>
        </authorList>
    </citation>
    <scope>NUCLEOTIDE SEQUENCE [LARGE SCALE GENOMIC DNA]</scope>
    <source>
        <strain evidence="6 7">PC206-O</strain>
    </source>
</reference>
<evidence type="ECO:0000313" key="7">
    <source>
        <dbReference type="Proteomes" id="UP001272940"/>
    </source>
</evidence>
<evidence type="ECO:0000256" key="4">
    <source>
        <dbReference type="PROSITE-ProRule" id="PRU00236"/>
    </source>
</evidence>
<feature type="binding site" evidence="3">
    <location>
        <begin position="207"/>
        <end position="209"/>
    </location>
    <ligand>
        <name>NAD(+)</name>
        <dbReference type="ChEBI" id="CHEBI:57540"/>
    </ligand>
</feature>
<evidence type="ECO:0000313" key="6">
    <source>
        <dbReference type="EMBL" id="MDX2336579.1"/>
    </source>
</evidence>
<organism evidence="6 7">
    <name type="scientific">Brevundimonas vesicularis</name>
    <name type="common">Pseudomonas vesicularis</name>
    <dbReference type="NCBI Taxonomy" id="41276"/>
    <lineage>
        <taxon>Bacteria</taxon>
        <taxon>Pseudomonadati</taxon>
        <taxon>Pseudomonadota</taxon>
        <taxon>Alphaproteobacteria</taxon>
        <taxon>Caulobacterales</taxon>
        <taxon>Caulobacteraceae</taxon>
        <taxon>Brevundimonas</taxon>
    </lineage>
</organism>
<dbReference type="InterPro" id="IPR050134">
    <property type="entry name" value="NAD-dep_sirtuin_deacylases"/>
</dbReference>
<comment type="caution">
    <text evidence="6">The sequence shown here is derived from an EMBL/GenBank/DDBJ whole genome shotgun (WGS) entry which is preliminary data.</text>
</comment>
<keyword evidence="2 3" id="KW-0520">NAD</keyword>
<name>A0ABU4KUN5_BREVE</name>
<protein>
    <recommendedName>
        <fullName evidence="3">NAD-dependent protein deacylase</fullName>
        <ecNumber evidence="3">2.3.1.286</ecNumber>
    </recommendedName>
    <alternativeName>
        <fullName evidence="3">Regulatory protein SIR2 homolog</fullName>
    </alternativeName>
</protein>
<evidence type="ECO:0000259" key="5">
    <source>
        <dbReference type="PROSITE" id="PS50305"/>
    </source>
</evidence>
<feature type="binding site" evidence="3">
    <location>
        <position position="58"/>
    </location>
    <ligand>
        <name>substrate</name>
    </ligand>
</feature>
<feature type="domain" description="Deacetylase sirtuin-type" evidence="5">
    <location>
        <begin position="1"/>
        <end position="236"/>
    </location>
</feature>
<comment type="subcellular location">
    <subcellularLocation>
        <location evidence="3">Cytoplasm</location>
    </subcellularLocation>
</comment>
<feature type="binding site" evidence="3">
    <location>
        <begin position="90"/>
        <end position="93"/>
    </location>
    <ligand>
        <name>NAD(+)</name>
        <dbReference type="ChEBI" id="CHEBI:57540"/>
    </ligand>
</feature>